<evidence type="ECO:0000313" key="8">
    <source>
        <dbReference type="EMBL" id="BDR57197.1"/>
    </source>
</evidence>
<dbReference type="KEGG" id="xak:KIMC2_17590"/>
<dbReference type="AlphaFoldDB" id="A0AAU9D8S9"/>
<feature type="transmembrane region" description="Helical" evidence="6">
    <location>
        <begin position="342"/>
        <end position="360"/>
    </location>
</feature>
<evidence type="ECO:0000256" key="2">
    <source>
        <dbReference type="ARBA" id="ARBA00022475"/>
    </source>
</evidence>
<gene>
    <name evidence="8" type="ORF">KIMC2_17590</name>
</gene>
<dbReference type="SUPFAM" id="SSF56281">
    <property type="entry name" value="Metallo-hydrolase/oxidoreductase"/>
    <property type="match status" value="1"/>
</dbReference>
<feature type="transmembrane region" description="Helical" evidence="6">
    <location>
        <begin position="6"/>
        <end position="33"/>
    </location>
</feature>
<evidence type="ECO:0000256" key="6">
    <source>
        <dbReference type="SAM" id="Phobius"/>
    </source>
</evidence>
<sequence length="738" mass="85069">MSGVWVFPTILFISLFYLILSKQLILMLFICFWLIRLYSLKDLNVWLWCVIFGAAAFIGGIFCESIDRQVYVPKSQTVLVDPNDVKVNGDLAQMKGTAEGVAVLVTAKLDSAAQKAQLEKNTRWFKLKIKEEFTRIEGARNVAEFDYAKYEHRQVHCDYTVFINHFEPILVKENGWRKLLGFKKKLNLYLSTFPRYSRIFYKMLIGDQDDLLGKDQLSRLGLLSLLSLGGMQLYFWLDIWRSLGARLRITEDKVNIFCLFFLLLIICLYSDHVGLMRSAIFLFVSRLMRLFGKKYSSLDLWSFIFLFFIAVKPYLLFNLGGILSFLITFFMQTKVRENRWITNIKINILILPVILQQIYVWNFMSLVTNAIFFPVISFLFPLFCLNWVLHFPLIDQVINFGCYVLFQIINGIARIKAFNLVYGKIPVVMALILTFAGLWILSKKSFKLSNMLVLFTTYLTLFLMIHFPLSGRVIMFDIGQGDSLLIETPFHRQIILIDTGGKLAFNNSGWQARKRKARVDTVTLNYLHSRGISHLDAVVTTHQDADHIGDLPELIKKIRIDRLIYGNGILDNEHYLKKVAPLKKQTKFIPVQAGQVVNVKGQHLQILNPDQPGLGENTDSVTFLTKVGQLKFLFTGDLDQAGERRIMQKFSVKTDILKAGHHGSKTSTSPEFLKKSAPKMAWISVGQKNRYGHPSPETLHSLEQKKIPWLATKDVGMVYYEYNLFKNELKCYKKDGFK</sequence>
<dbReference type="Pfam" id="PF03772">
    <property type="entry name" value="Competence"/>
    <property type="match status" value="1"/>
</dbReference>
<evidence type="ECO:0000256" key="4">
    <source>
        <dbReference type="ARBA" id="ARBA00022989"/>
    </source>
</evidence>
<dbReference type="PANTHER" id="PTHR30619">
    <property type="entry name" value="DNA INTERNALIZATION/COMPETENCE PROTEIN COMEC/REC2"/>
    <property type="match status" value="1"/>
</dbReference>
<organism evidence="8 9">
    <name type="scientific">Xylocopilactobacillus apis</name>
    <dbReference type="NCBI Taxonomy" id="2932183"/>
    <lineage>
        <taxon>Bacteria</taxon>
        <taxon>Bacillati</taxon>
        <taxon>Bacillota</taxon>
        <taxon>Bacilli</taxon>
        <taxon>Lactobacillales</taxon>
        <taxon>Lactobacillaceae</taxon>
        <taxon>Xylocopilactobacillus</taxon>
    </lineage>
</organism>
<evidence type="ECO:0000259" key="7">
    <source>
        <dbReference type="SMART" id="SM00849"/>
    </source>
</evidence>
<dbReference type="InterPro" id="IPR052159">
    <property type="entry name" value="Competence_DNA_uptake"/>
</dbReference>
<keyword evidence="5 6" id="KW-0472">Membrane</keyword>
<feature type="transmembrane region" description="Helical" evidence="6">
    <location>
        <begin position="397"/>
        <end position="415"/>
    </location>
</feature>
<keyword evidence="3 6" id="KW-0812">Transmembrane</keyword>
<feature type="transmembrane region" description="Helical" evidence="6">
    <location>
        <begin position="45"/>
        <end position="62"/>
    </location>
</feature>
<keyword evidence="2" id="KW-1003">Cell membrane</keyword>
<dbReference type="Pfam" id="PF00753">
    <property type="entry name" value="Lactamase_B"/>
    <property type="match status" value="1"/>
</dbReference>
<feature type="transmembrane region" description="Helical" evidence="6">
    <location>
        <begin position="421"/>
        <end position="441"/>
    </location>
</feature>
<dbReference type="CDD" id="cd07731">
    <property type="entry name" value="ComA-like_MBL-fold"/>
    <property type="match status" value="1"/>
</dbReference>
<accession>A0AAU9D8S9</accession>
<feature type="transmembrane region" description="Helical" evidence="6">
    <location>
        <begin position="366"/>
        <end position="385"/>
    </location>
</feature>
<reference evidence="8 9" key="1">
    <citation type="journal article" date="2023" name="Microbiol. Spectr.">
        <title>Symbiosis of Carpenter Bees with Uncharacterized Lactic Acid Bacteria Showing NAD Auxotrophy.</title>
        <authorList>
            <person name="Kawasaki S."/>
            <person name="Ozawa K."/>
            <person name="Mori T."/>
            <person name="Yamamoto A."/>
            <person name="Ito M."/>
            <person name="Ohkuma M."/>
            <person name="Sakamoto M."/>
            <person name="Matsutani M."/>
        </authorList>
    </citation>
    <scope>NUCLEOTIDE SEQUENCE [LARGE SCALE GENOMIC DNA]</scope>
    <source>
        <strain evidence="8 9">KimC2</strain>
    </source>
</reference>
<dbReference type="InterPro" id="IPR004477">
    <property type="entry name" value="ComEC_N"/>
</dbReference>
<evidence type="ECO:0000256" key="3">
    <source>
        <dbReference type="ARBA" id="ARBA00022692"/>
    </source>
</evidence>
<keyword evidence="9" id="KW-1185">Reference proteome</keyword>
<dbReference type="EMBL" id="AP026801">
    <property type="protein sequence ID" value="BDR57197.1"/>
    <property type="molecule type" value="Genomic_DNA"/>
</dbReference>
<dbReference type="InterPro" id="IPR036866">
    <property type="entry name" value="RibonucZ/Hydroxyglut_hydro"/>
</dbReference>
<dbReference type="PANTHER" id="PTHR30619:SF7">
    <property type="entry name" value="BETA-LACTAMASE DOMAIN PROTEIN"/>
    <property type="match status" value="1"/>
</dbReference>
<protein>
    <submittedName>
        <fullName evidence="8">DNA internalization-related competence protein ComEC/Rec2</fullName>
    </submittedName>
</protein>
<comment type="subcellular location">
    <subcellularLocation>
        <location evidence="1">Cell membrane</location>
        <topology evidence="1">Multi-pass membrane protein</topology>
    </subcellularLocation>
</comment>
<proteinExistence type="predicted"/>
<dbReference type="Proteomes" id="UP001321804">
    <property type="component" value="Chromosome"/>
</dbReference>
<feature type="transmembrane region" description="Helical" evidence="6">
    <location>
        <begin position="448"/>
        <end position="469"/>
    </location>
</feature>
<dbReference type="SMART" id="SM00849">
    <property type="entry name" value="Lactamase_B"/>
    <property type="match status" value="1"/>
</dbReference>
<dbReference type="InterPro" id="IPR035681">
    <property type="entry name" value="ComA-like_MBL"/>
</dbReference>
<feature type="transmembrane region" description="Helical" evidence="6">
    <location>
        <begin position="257"/>
        <end position="283"/>
    </location>
</feature>
<keyword evidence="4 6" id="KW-1133">Transmembrane helix</keyword>
<name>A0AAU9D8S9_9LACO</name>
<evidence type="ECO:0000256" key="1">
    <source>
        <dbReference type="ARBA" id="ARBA00004651"/>
    </source>
</evidence>
<feature type="domain" description="Metallo-beta-lactamase" evidence="7">
    <location>
        <begin position="480"/>
        <end position="687"/>
    </location>
</feature>
<evidence type="ECO:0000256" key="5">
    <source>
        <dbReference type="ARBA" id="ARBA00023136"/>
    </source>
</evidence>
<dbReference type="InterPro" id="IPR001279">
    <property type="entry name" value="Metallo-B-lactamas"/>
</dbReference>
<dbReference type="GO" id="GO:0005886">
    <property type="term" value="C:plasma membrane"/>
    <property type="evidence" value="ECO:0007669"/>
    <property type="project" value="UniProtKB-SubCell"/>
</dbReference>
<evidence type="ECO:0000313" key="9">
    <source>
        <dbReference type="Proteomes" id="UP001321804"/>
    </source>
</evidence>
<dbReference type="Gene3D" id="3.60.15.10">
    <property type="entry name" value="Ribonuclease Z/Hydroxyacylglutathione hydrolase-like"/>
    <property type="match status" value="1"/>
</dbReference>
<feature type="transmembrane region" description="Helical" evidence="6">
    <location>
        <begin position="303"/>
        <end position="330"/>
    </location>
</feature>